<dbReference type="EMBL" id="RQGM01000017">
    <property type="protein sequence ID" value="TGL87102.1"/>
    <property type="molecule type" value="Genomic_DNA"/>
</dbReference>
<gene>
    <name evidence="2" type="ORF">EHQ83_04885</name>
</gene>
<sequence>MPIFQYLPIESDTFPISNTYEIGSKEYDFEFAYNENGDFFTVLVRNQDGKELFSSRLVYGVPLNHVVVDDFPLSILLKPLDLDDLFRDEYTDIPVNAKTFGSRVQIYLEGEV</sequence>
<evidence type="ECO:0000259" key="1">
    <source>
        <dbReference type="Pfam" id="PF22479"/>
    </source>
</evidence>
<dbReference type="InterPro" id="IPR054252">
    <property type="entry name" value="Pam3_gp18"/>
</dbReference>
<feature type="domain" description="Cyanophage baseplate Pam3 plug gp18" evidence="1">
    <location>
        <begin position="5"/>
        <end position="109"/>
    </location>
</feature>
<dbReference type="Pfam" id="PF22479">
    <property type="entry name" value="Pam3_gp18"/>
    <property type="match status" value="1"/>
</dbReference>
<name>A0A6N4QWK6_9LEPT</name>
<proteinExistence type="predicted"/>
<dbReference type="Proteomes" id="UP000297613">
    <property type="component" value="Unassembled WGS sequence"/>
</dbReference>
<comment type="caution">
    <text evidence="2">The sequence shown here is derived from an EMBL/GenBank/DDBJ whole genome shotgun (WGS) entry which is preliminary data.</text>
</comment>
<dbReference type="RefSeq" id="WP_135573762.1">
    <property type="nucleotide sequence ID" value="NZ_RQGK01000037.1"/>
</dbReference>
<evidence type="ECO:0000313" key="2">
    <source>
        <dbReference type="EMBL" id="TGL87102.1"/>
    </source>
</evidence>
<evidence type="ECO:0000313" key="3">
    <source>
        <dbReference type="Proteomes" id="UP000297613"/>
    </source>
</evidence>
<dbReference type="AlphaFoldDB" id="A0A6N4QWK6"/>
<protein>
    <recommendedName>
        <fullName evidence="1">Cyanophage baseplate Pam3 plug gp18 domain-containing protein</fullName>
    </recommendedName>
</protein>
<organism evidence="2 3">
    <name type="scientific">Leptospira yasudae</name>
    <dbReference type="NCBI Taxonomy" id="2202201"/>
    <lineage>
        <taxon>Bacteria</taxon>
        <taxon>Pseudomonadati</taxon>
        <taxon>Spirochaetota</taxon>
        <taxon>Spirochaetia</taxon>
        <taxon>Leptospirales</taxon>
        <taxon>Leptospiraceae</taxon>
        <taxon>Leptospira</taxon>
    </lineage>
</organism>
<reference evidence="2 3" key="1">
    <citation type="journal article" date="2019" name="PLoS Negl. Trop. Dis.">
        <title>Revisiting the worldwide diversity of Leptospira species in the environment.</title>
        <authorList>
            <person name="Vincent A.T."/>
            <person name="Schiettekatte O."/>
            <person name="Bourhy P."/>
            <person name="Veyrier F.J."/>
            <person name="Picardeau M."/>
        </authorList>
    </citation>
    <scope>NUCLEOTIDE SEQUENCE [LARGE SCALE GENOMIC DNA]</scope>
    <source>
        <strain evidence="2 3">201702445</strain>
    </source>
</reference>
<accession>A0A6N4QWK6</accession>